<feature type="region of interest" description="Disordered" evidence="1">
    <location>
        <begin position="1"/>
        <end position="75"/>
    </location>
</feature>
<dbReference type="Pfam" id="PF13202">
    <property type="entry name" value="EF-hand_5"/>
    <property type="match status" value="2"/>
</dbReference>
<dbReference type="AlphaFoldDB" id="A0A495BAJ3"/>
<dbReference type="InterPro" id="IPR002048">
    <property type="entry name" value="EF_hand_dom"/>
</dbReference>
<organism evidence="3 4">
    <name type="scientific">Vogesella indigofera</name>
    <name type="common">Pseudomonas indigofera</name>
    <dbReference type="NCBI Taxonomy" id="45465"/>
    <lineage>
        <taxon>Bacteria</taxon>
        <taxon>Pseudomonadati</taxon>
        <taxon>Pseudomonadota</taxon>
        <taxon>Betaproteobacteria</taxon>
        <taxon>Neisseriales</taxon>
        <taxon>Chromobacteriaceae</taxon>
        <taxon>Vogesella</taxon>
    </lineage>
</organism>
<reference evidence="3 4" key="1">
    <citation type="submission" date="2018-10" db="EMBL/GenBank/DDBJ databases">
        <title>Genomic Encyclopedia of Type Strains, Phase IV (KMG-IV): sequencing the most valuable type-strain genomes for metagenomic binning, comparative biology and taxonomic classification.</title>
        <authorList>
            <person name="Goeker M."/>
        </authorList>
    </citation>
    <scope>NUCLEOTIDE SEQUENCE [LARGE SCALE GENOMIC DNA]</scope>
    <source>
        <strain evidence="3 4">DSM 3303</strain>
    </source>
</reference>
<evidence type="ECO:0000313" key="3">
    <source>
        <dbReference type="EMBL" id="RKQ57959.1"/>
    </source>
</evidence>
<evidence type="ECO:0000259" key="2">
    <source>
        <dbReference type="PROSITE" id="PS50222"/>
    </source>
</evidence>
<gene>
    <name evidence="3" type="ORF">C8E02_2272</name>
</gene>
<dbReference type="InterPro" id="IPR011992">
    <property type="entry name" value="EF-hand-dom_pair"/>
</dbReference>
<dbReference type="PROSITE" id="PS50222">
    <property type="entry name" value="EF_HAND_2"/>
    <property type="match status" value="1"/>
</dbReference>
<dbReference type="GO" id="GO:0005509">
    <property type="term" value="F:calcium ion binding"/>
    <property type="evidence" value="ECO:0007669"/>
    <property type="project" value="InterPro"/>
</dbReference>
<feature type="compositionally biased region" description="Low complexity" evidence="1">
    <location>
        <begin position="184"/>
        <end position="199"/>
    </location>
</feature>
<comment type="caution">
    <text evidence="3">The sequence shown here is derived from an EMBL/GenBank/DDBJ whole genome shotgun (WGS) entry which is preliminary data.</text>
</comment>
<name>A0A495BAJ3_VOGIN</name>
<accession>A0A495BAJ3</accession>
<proteinExistence type="predicted"/>
<dbReference type="EMBL" id="RBID01000015">
    <property type="protein sequence ID" value="RKQ57959.1"/>
    <property type="molecule type" value="Genomic_DNA"/>
</dbReference>
<dbReference type="Proteomes" id="UP000279384">
    <property type="component" value="Unassembled WGS sequence"/>
</dbReference>
<feature type="region of interest" description="Disordered" evidence="1">
    <location>
        <begin position="173"/>
        <end position="204"/>
    </location>
</feature>
<feature type="domain" description="EF-hand" evidence="2">
    <location>
        <begin position="54"/>
        <end position="89"/>
    </location>
</feature>
<feature type="compositionally biased region" description="Polar residues" evidence="1">
    <location>
        <begin position="1"/>
        <end position="10"/>
    </location>
</feature>
<dbReference type="RefSeq" id="WP_170152145.1">
    <property type="nucleotide sequence ID" value="NZ_RBID01000015.1"/>
</dbReference>
<protein>
    <submittedName>
        <fullName evidence="3">EF hand domain-containing protein</fullName>
    </submittedName>
</protein>
<evidence type="ECO:0000256" key="1">
    <source>
        <dbReference type="SAM" id="MobiDB-lite"/>
    </source>
</evidence>
<sequence>MSSAISSVGSSYLPGMSGMGGGPRAMKRPDGEQMASEIFSKLDTDNQGYLEASDFGSDNEDLFSALDSDSDGKVSKSELSTRLKELAEELDNQFNAMRSQGMGGMMMAGGMQGMPPPPPAGGEDDAGLEQEQLSAMAADASEAGDSVAAARFAALAENFDSADSNQDGKVSFAESIAYEEAQRGSSGSDSENSSVASADSEQDGRIMMRLMAMLRAYSSDDDSNSGSSVQLTA</sequence>
<dbReference type="PROSITE" id="PS00018">
    <property type="entry name" value="EF_HAND_1"/>
    <property type="match status" value="1"/>
</dbReference>
<evidence type="ECO:0000313" key="4">
    <source>
        <dbReference type="Proteomes" id="UP000279384"/>
    </source>
</evidence>
<dbReference type="SUPFAM" id="SSF47473">
    <property type="entry name" value="EF-hand"/>
    <property type="match status" value="1"/>
</dbReference>
<feature type="region of interest" description="Disordered" evidence="1">
    <location>
        <begin position="114"/>
        <end position="141"/>
    </location>
</feature>
<dbReference type="InterPro" id="IPR018247">
    <property type="entry name" value="EF_Hand_1_Ca_BS"/>
</dbReference>
<dbReference type="Gene3D" id="1.10.238.10">
    <property type="entry name" value="EF-hand"/>
    <property type="match status" value="1"/>
</dbReference>